<name>A0AAD4VPA7_PRUDU</name>
<dbReference type="Proteomes" id="UP001054821">
    <property type="component" value="Chromosome 5"/>
</dbReference>
<evidence type="ECO:0000313" key="3">
    <source>
        <dbReference type="EMBL" id="KAI5328698.1"/>
    </source>
</evidence>
<evidence type="ECO:0008006" key="5">
    <source>
        <dbReference type="Google" id="ProtNLM"/>
    </source>
</evidence>
<dbReference type="Pfam" id="PF00657">
    <property type="entry name" value="Lipase_GDSL"/>
    <property type="match status" value="1"/>
</dbReference>
<dbReference type="EMBL" id="JAJFAZ020000005">
    <property type="protein sequence ID" value="KAI5328698.1"/>
    <property type="molecule type" value="Genomic_DNA"/>
</dbReference>
<sequence>MLLSKVCLPLDMTLAPEDDRDGIGCVKSANNQTYGHNLVLQAKLQQLRTQFPHAVITYADYWNAYFTVMKNPNHACPSPSQYINWDGVHLTEAMYKVLTDMFLNGKATHPPFSYLLDMKLRRG</sequence>
<reference evidence="3 4" key="1">
    <citation type="journal article" date="2022" name="G3 (Bethesda)">
        <title>Whole-genome sequence and methylome profiling of the almond [Prunus dulcis (Mill.) D.A. Webb] cultivar 'Nonpareil'.</title>
        <authorList>
            <person name="D'Amico-Willman K.M."/>
            <person name="Ouma W.Z."/>
            <person name="Meulia T."/>
            <person name="Sideli G.M."/>
            <person name="Gradziel T.M."/>
            <person name="Fresnedo-Ramirez J."/>
        </authorList>
    </citation>
    <scope>NUCLEOTIDE SEQUENCE [LARGE SCALE GENOMIC DNA]</scope>
    <source>
        <strain evidence="3">Clone GOH B32 T37-40</strain>
    </source>
</reference>
<protein>
    <recommendedName>
        <fullName evidence="5">GDSL-like Lipase/Acylhydrolase superfamily protein</fullName>
    </recommendedName>
</protein>
<dbReference type="AlphaFoldDB" id="A0AAD4VPA7"/>
<comment type="similarity">
    <text evidence="1">Belongs to the 'GDSL' lipolytic enzyme family.</text>
</comment>
<keyword evidence="2" id="KW-0325">Glycoprotein</keyword>
<dbReference type="PANTHER" id="PTHR22835:SF557">
    <property type="entry name" value="LIPASE_HYDROLASE FAMILY PROTEIN, PUTATIVE, EXPRESSED-RELATED"/>
    <property type="match status" value="1"/>
</dbReference>
<proteinExistence type="inferred from homology"/>
<dbReference type="PANTHER" id="PTHR22835">
    <property type="entry name" value="ZINC FINGER FYVE DOMAIN CONTAINING PROTEIN"/>
    <property type="match status" value="1"/>
</dbReference>
<dbReference type="SUPFAM" id="SSF52266">
    <property type="entry name" value="SGNH hydrolase"/>
    <property type="match status" value="1"/>
</dbReference>
<evidence type="ECO:0000256" key="1">
    <source>
        <dbReference type="ARBA" id="ARBA00008668"/>
    </source>
</evidence>
<organism evidence="3 4">
    <name type="scientific">Prunus dulcis</name>
    <name type="common">Almond</name>
    <name type="synonym">Amygdalus dulcis</name>
    <dbReference type="NCBI Taxonomy" id="3755"/>
    <lineage>
        <taxon>Eukaryota</taxon>
        <taxon>Viridiplantae</taxon>
        <taxon>Streptophyta</taxon>
        <taxon>Embryophyta</taxon>
        <taxon>Tracheophyta</taxon>
        <taxon>Spermatophyta</taxon>
        <taxon>Magnoliopsida</taxon>
        <taxon>eudicotyledons</taxon>
        <taxon>Gunneridae</taxon>
        <taxon>Pentapetalae</taxon>
        <taxon>rosids</taxon>
        <taxon>fabids</taxon>
        <taxon>Rosales</taxon>
        <taxon>Rosaceae</taxon>
        <taxon>Amygdaloideae</taxon>
        <taxon>Amygdaleae</taxon>
        <taxon>Prunus</taxon>
    </lineage>
</organism>
<dbReference type="InterPro" id="IPR001087">
    <property type="entry name" value="GDSL"/>
</dbReference>
<evidence type="ECO:0000256" key="2">
    <source>
        <dbReference type="ARBA" id="ARBA00023180"/>
    </source>
</evidence>
<evidence type="ECO:0000313" key="4">
    <source>
        <dbReference type="Proteomes" id="UP001054821"/>
    </source>
</evidence>
<dbReference type="Gene3D" id="3.40.50.1110">
    <property type="entry name" value="SGNH hydrolase"/>
    <property type="match status" value="1"/>
</dbReference>
<keyword evidence="4" id="KW-1185">Reference proteome</keyword>
<dbReference type="InterPro" id="IPR036514">
    <property type="entry name" value="SGNH_hydro_sf"/>
</dbReference>
<dbReference type="GO" id="GO:0016788">
    <property type="term" value="F:hydrolase activity, acting on ester bonds"/>
    <property type="evidence" value="ECO:0007669"/>
    <property type="project" value="InterPro"/>
</dbReference>
<comment type="caution">
    <text evidence="3">The sequence shown here is derived from an EMBL/GenBank/DDBJ whole genome shotgun (WGS) entry which is preliminary data.</text>
</comment>
<accession>A0AAD4VPA7</accession>
<gene>
    <name evidence="3" type="ORF">L3X38_028095</name>
</gene>